<organism evidence="2 3">
    <name type="scientific">Trema orientale</name>
    <name type="common">Charcoal tree</name>
    <name type="synonym">Celtis orientalis</name>
    <dbReference type="NCBI Taxonomy" id="63057"/>
    <lineage>
        <taxon>Eukaryota</taxon>
        <taxon>Viridiplantae</taxon>
        <taxon>Streptophyta</taxon>
        <taxon>Embryophyta</taxon>
        <taxon>Tracheophyta</taxon>
        <taxon>Spermatophyta</taxon>
        <taxon>Magnoliopsida</taxon>
        <taxon>eudicotyledons</taxon>
        <taxon>Gunneridae</taxon>
        <taxon>Pentapetalae</taxon>
        <taxon>rosids</taxon>
        <taxon>fabids</taxon>
        <taxon>Rosales</taxon>
        <taxon>Cannabaceae</taxon>
        <taxon>Trema</taxon>
    </lineage>
</organism>
<dbReference type="STRING" id="63057.A0A2P5BZK2"/>
<keyword evidence="3" id="KW-1185">Reference proteome</keyword>
<keyword evidence="1" id="KW-0812">Transmembrane</keyword>
<keyword evidence="1" id="KW-1133">Transmembrane helix</keyword>
<dbReference type="Proteomes" id="UP000237000">
    <property type="component" value="Unassembled WGS sequence"/>
</dbReference>
<evidence type="ECO:0000313" key="3">
    <source>
        <dbReference type="Proteomes" id="UP000237000"/>
    </source>
</evidence>
<dbReference type="InParanoid" id="A0A2P5BZK2"/>
<feature type="transmembrane region" description="Helical" evidence="1">
    <location>
        <begin position="55"/>
        <end position="74"/>
    </location>
</feature>
<reference evidence="3" key="1">
    <citation type="submission" date="2016-06" db="EMBL/GenBank/DDBJ databases">
        <title>Parallel loss of symbiosis genes in relatives of nitrogen-fixing non-legume Parasponia.</title>
        <authorList>
            <person name="Van Velzen R."/>
            <person name="Holmer R."/>
            <person name="Bu F."/>
            <person name="Rutten L."/>
            <person name="Van Zeijl A."/>
            <person name="Liu W."/>
            <person name="Santuari L."/>
            <person name="Cao Q."/>
            <person name="Sharma T."/>
            <person name="Shen D."/>
            <person name="Roswanjaya Y."/>
            <person name="Wardhani T."/>
            <person name="Kalhor M.S."/>
            <person name="Jansen J."/>
            <person name="Van den Hoogen J."/>
            <person name="Gungor B."/>
            <person name="Hartog M."/>
            <person name="Hontelez J."/>
            <person name="Verver J."/>
            <person name="Yang W.-C."/>
            <person name="Schijlen E."/>
            <person name="Repin R."/>
            <person name="Schilthuizen M."/>
            <person name="Schranz E."/>
            <person name="Heidstra R."/>
            <person name="Miyata K."/>
            <person name="Fedorova E."/>
            <person name="Kohlen W."/>
            <person name="Bisseling T."/>
            <person name="Smit S."/>
            <person name="Geurts R."/>
        </authorList>
    </citation>
    <scope>NUCLEOTIDE SEQUENCE [LARGE SCALE GENOMIC DNA]</scope>
    <source>
        <strain evidence="3">cv. RG33-2</strain>
    </source>
</reference>
<protein>
    <recommendedName>
        <fullName evidence="4">Transmembrane protein</fullName>
    </recommendedName>
</protein>
<comment type="caution">
    <text evidence="2">The sequence shown here is derived from an EMBL/GenBank/DDBJ whole genome shotgun (WGS) entry which is preliminary data.</text>
</comment>
<name>A0A2P5BZK2_TREOI</name>
<evidence type="ECO:0000256" key="1">
    <source>
        <dbReference type="SAM" id="Phobius"/>
    </source>
</evidence>
<keyword evidence="1" id="KW-0472">Membrane</keyword>
<accession>A0A2P5BZK2</accession>
<evidence type="ECO:0008006" key="4">
    <source>
        <dbReference type="Google" id="ProtNLM"/>
    </source>
</evidence>
<evidence type="ECO:0000313" key="2">
    <source>
        <dbReference type="EMBL" id="PON54214.1"/>
    </source>
</evidence>
<gene>
    <name evidence="2" type="ORF">TorRG33x02_303320</name>
</gene>
<proteinExistence type="predicted"/>
<sequence>MESKIPYPHPHPLKHLGFSRDTPTHKLHLKQWKKNSYSAKSLLKKPKIDFVRNEITMLYVFFFLFHSVSLILLFDAYSPL</sequence>
<dbReference type="EMBL" id="JXTC01000435">
    <property type="protein sequence ID" value="PON54214.1"/>
    <property type="molecule type" value="Genomic_DNA"/>
</dbReference>
<dbReference type="AlphaFoldDB" id="A0A2P5BZK2"/>